<protein>
    <submittedName>
        <fullName evidence="2">Uncharacterized protein</fullName>
    </submittedName>
</protein>
<feature type="region of interest" description="Disordered" evidence="1">
    <location>
        <begin position="99"/>
        <end position="135"/>
    </location>
</feature>
<sequence length="135" mass="14584">MDEQNMQDMRQNDLFTGDEAREIAEANAPQPPGPSALERAAQRIAAVQGRRSGGAGWDQLFARYPEARSGQIDAEVFAGVRSGMTPTEAYQTVRMRQMQADSEARQSAQRAVGSLAGDGGPQNTDAFLAGFNHKN</sequence>
<comment type="caution">
    <text evidence="2">The sequence shown here is derived from an EMBL/GenBank/DDBJ whole genome shotgun (WGS) entry which is preliminary data.</text>
</comment>
<accession>A0A9D1LLM7</accession>
<reference evidence="2" key="2">
    <citation type="journal article" date="2021" name="PeerJ">
        <title>Extensive microbial diversity within the chicken gut microbiome revealed by metagenomics and culture.</title>
        <authorList>
            <person name="Gilroy R."/>
            <person name="Ravi A."/>
            <person name="Getino M."/>
            <person name="Pursley I."/>
            <person name="Horton D.L."/>
            <person name="Alikhan N.F."/>
            <person name="Baker D."/>
            <person name="Gharbi K."/>
            <person name="Hall N."/>
            <person name="Watson M."/>
            <person name="Adriaenssens E.M."/>
            <person name="Foster-Nyarko E."/>
            <person name="Jarju S."/>
            <person name="Secka A."/>
            <person name="Antonio M."/>
            <person name="Oren A."/>
            <person name="Chaudhuri R.R."/>
            <person name="La Ragione R."/>
            <person name="Hildebrand F."/>
            <person name="Pallen M.J."/>
        </authorList>
    </citation>
    <scope>NUCLEOTIDE SEQUENCE</scope>
    <source>
        <strain evidence="2">CHK191-8634</strain>
    </source>
</reference>
<evidence type="ECO:0000256" key="1">
    <source>
        <dbReference type="SAM" id="MobiDB-lite"/>
    </source>
</evidence>
<evidence type="ECO:0000313" key="3">
    <source>
        <dbReference type="Proteomes" id="UP000824073"/>
    </source>
</evidence>
<dbReference type="EMBL" id="DVMR01000046">
    <property type="protein sequence ID" value="HIU43781.1"/>
    <property type="molecule type" value="Genomic_DNA"/>
</dbReference>
<organism evidence="2 3">
    <name type="scientific">Candidatus Ventrousia excrementavium</name>
    <dbReference type="NCBI Taxonomy" id="2840961"/>
    <lineage>
        <taxon>Bacteria</taxon>
        <taxon>Bacillati</taxon>
        <taxon>Bacillota</taxon>
        <taxon>Clostridia</taxon>
        <taxon>Eubacteriales</taxon>
        <taxon>Clostridiaceae</taxon>
        <taxon>Clostridiaceae incertae sedis</taxon>
        <taxon>Candidatus Ventrousia</taxon>
    </lineage>
</organism>
<gene>
    <name evidence="2" type="ORF">IAB67_05730</name>
</gene>
<evidence type="ECO:0000313" key="2">
    <source>
        <dbReference type="EMBL" id="HIU43781.1"/>
    </source>
</evidence>
<proteinExistence type="predicted"/>
<reference evidence="2" key="1">
    <citation type="submission" date="2020-10" db="EMBL/GenBank/DDBJ databases">
        <authorList>
            <person name="Gilroy R."/>
        </authorList>
    </citation>
    <scope>NUCLEOTIDE SEQUENCE</scope>
    <source>
        <strain evidence="2">CHK191-8634</strain>
    </source>
</reference>
<dbReference type="AlphaFoldDB" id="A0A9D1LLM7"/>
<name>A0A9D1LLM7_9CLOT</name>
<dbReference type="Proteomes" id="UP000824073">
    <property type="component" value="Unassembled WGS sequence"/>
</dbReference>
<feature type="region of interest" description="Disordered" evidence="1">
    <location>
        <begin position="1"/>
        <end position="36"/>
    </location>
</feature>